<dbReference type="RefSeq" id="WP_200502899.1">
    <property type="nucleotide sequence ID" value="NZ_JAEDAJ010000006.1"/>
</dbReference>
<sequence>MTSLLDRPALRTPSRFPAASSPPSAAGPREHAADQRGRGQGSGAVGGASAVVLWHDVAVEEDAAGSLRALVADHAGAAGAVLRDAREPAAPGSSGPAGRAGTGRGADAREALHLCTPAALLADPPRTARSRLLVVTDRPVSEPVWRRALELEAAAVLRLPEDSTRLLSLLGDALRPRQSARIIGVVGGCGGAGASSLAARLAGAAARAGRSSVLIDADPMGGGLDALVEAPELRGACWEDLSGIDAADGEALVAGLPEVDDVHLLVAREDPAPSGMQLDHVLAALDSLTAQVVVDLAPDLVGPAIAHLDRLYVVLPATDHALRATARRLAAWHLPPGGAEAVLRGRGPVSSADVREALHLGVAGRFADSSRGTVPLLDVRRRGADGLARRLASSWEDAR</sequence>
<reference evidence="3 4" key="1">
    <citation type="submission" date="2020-12" db="EMBL/GenBank/DDBJ databases">
        <title>Brachybacterium sp. MASK1Z-5, whole genome shotgun sequence.</title>
        <authorList>
            <person name="Tuo L."/>
        </authorList>
    </citation>
    <scope>NUCLEOTIDE SEQUENCE [LARGE SCALE GENOMIC DNA]</scope>
    <source>
        <strain evidence="3 4">MASK1Z-5</strain>
    </source>
</reference>
<feature type="compositionally biased region" description="Basic and acidic residues" evidence="1">
    <location>
        <begin position="28"/>
        <end position="37"/>
    </location>
</feature>
<accession>A0ABS1BBI9</accession>
<feature type="region of interest" description="Disordered" evidence="1">
    <location>
        <begin position="86"/>
        <end position="105"/>
    </location>
</feature>
<protein>
    <recommendedName>
        <fullName evidence="2">Rv3660c-like CheY-like N-terminal domain-containing protein</fullName>
    </recommendedName>
</protein>
<evidence type="ECO:0000313" key="4">
    <source>
        <dbReference type="Proteomes" id="UP000612352"/>
    </source>
</evidence>
<feature type="region of interest" description="Disordered" evidence="1">
    <location>
        <begin position="1"/>
        <end position="45"/>
    </location>
</feature>
<evidence type="ECO:0000259" key="2">
    <source>
        <dbReference type="Pfam" id="PF26563"/>
    </source>
</evidence>
<dbReference type="InterPro" id="IPR059050">
    <property type="entry name" value="Rv3660c_N"/>
</dbReference>
<dbReference type="Gene3D" id="3.40.50.300">
    <property type="entry name" value="P-loop containing nucleotide triphosphate hydrolases"/>
    <property type="match status" value="1"/>
</dbReference>
<dbReference type="InterPro" id="IPR050625">
    <property type="entry name" value="ParA/MinD_ATPase"/>
</dbReference>
<name>A0ABS1BBI9_9MICO</name>
<dbReference type="SUPFAM" id="SSF52540">
    <property type="entry name" value="P-loop containing nucleoside triphosphate hydrolases"/>
    <property type="match status" value="1"/>
</dbReference>
<dbReference type="PANTHER" id="PTHR43384">
    <property type="entry name" value="SEPTUM SITE-DETERMINING PROTEIN MIND HOMOLOG, CHLOROPLASTIC-RELATED"/>
    <property type="match status" value="1"/>
</dbReference>
<feature type="compositionally biased region" description="Low complexity" evidence="1">
    <location>
        <begin position="86"/>
        <end position="97"/>
    </location>
</feature>
<dbReference type="Pfam" id="PF26563">
    <property type="entry name" value="Rv3660c_N"/>
    <property type="match status" value="1"/>
</dbReference>
<evidence type="ECO:0000256" key="1">
    <source>
        <dbReference type="SAM" id="MobiDB-lite"/>
    </source>
</evidence>
<feature type="domain" description="Rv3660c-like CheY-like N-terminal" evidence="2">
    <location>
        <begin position="126"/>
        <end position="178"/>
    </location>
</feature>
<dbReference type="PANTHER" id="PTHR43384:SF11">
    <property type="entry name" value="SEPTUM SITE DETERMINING PROTEIN"/>
    <property type="match status" value="1"/>
</dbReference>
<keyword evidence="4" id="KW-1185">Reference proteome</keyword>
<evidence type="ECO:0000313" key="3">
    <source>
        <dbReference type="EMBL" id="MBK0332042.1"/>
    </source>
</evidence>
<dbReference type="Proteomes" id="UP000612352">
    <property type="component" value="Unassembled WGS sequence"/>
</dbReference>
<comment type="caution">
    <text evidence="3">The sequence shown here is derived from an EMBL/GenBank/DDBJ whole genome shotgun (WGS) entry which is preliminary data.</text>
</comment>
<feature type="compositionally biased region" description="Low complexity" evidence="1">
    <location>
        <begin position="13"/>
        <end position="26"/>
    </location>
</feature>
<proteinExistence type="predicted"/>
<organism evidence="3 4">
    <name type="scientific">Brachybacterium halotolerans</name>
    <dbReference type="NCBI Taxonomy" id="2795215"/>
    <lineage>
        <taxon>Bacteria</taxon>
        <taxon>Bacillati</taxon>
        <taxon>Actinomycetota</taxon>
        <taxon>Actinomycetes</taxon>
        <taxon>Micrococcales</taxon>
        <taxon>Dermabacteraceae</taxon>
        <taxon>Brachybacterium</taxon>
    </lineage>
</organism>
<dbReference type="EMBL" id="JAEDAJ010000006">
    <property type="protein sequence ID" value="MBK0332042.1"/>
    <property type="molecule type" value="Genomic_DNA"/>
</dbReference>
<gene>
    <name evidence="3" type="ORF">I8D64_11590</name>
</gene>
<dbReference type="InterPro" id="IPR027417">
    <property type="entry name" value="P-loop_NTPase"/>
</dbReference>